<dbReference type="EMBL" id="FNQG01000002">
    <property type="protein sequence ID" value="SDZ75266.1"/>
    <property type="molecule type" value="Genomic_DNA"/>
</dbReference>
<accession>A0A1H3VKG4</accession>
<organism evidence="1 2">
    <name type="scientific">Selenomonas ruminantium</name>
    <dbReference type="NCBI Taxonomy" id="971"/>
    <lineage>
        <taxon>Bacteria</taxon>
        <taxon>Bacillati</taxon>
        <taxon>Bacillota</taxon>
        <taxon>Negativicutes</taxon>
        <taxon>Selenomonadales</taxon>
        <taxon>Selenomonadaceae</taxon>
        <taxon>Selenomonas</taxon>
    </lineage>
</organism>
<protein>
    <submittedName>
        <fullName evidence="1">Uncharacterized protein</fullName>
    </submittedName>
</protein>
<dbReference type="Proteomes" id="UP000183469">
    <property type="component" value="Unassembled WGS sequence"/>
</dbReference>
<evidence type="ECO:0000313" key="2">
    <source>
        <dbReference type="Proteomes" id="UP000183469"/>
    </source>
</evidence>
<gene>
    <name evidence="1" type="ORF">SAMN05660648_00345</name>
</gene>
<evidence type="ECO:0000313" key="1">
    <source>
        <dbReference type="EMBL" id="SDZ75266.1"/>
    </source>
</evidence>
<reference evidence="1 2" key="1">
    <citation type="submission" date="2016-10" db="EMBL/GenBank/DDBJ databases">
        <authorList>
            <person name="de Groot N.N."/>
        </authorList>
    </citation>
    <scope>NUCLEOTIDE SEQUENCE [LARGE SCALE GENOMIC DNA]</scope>
    <source>
        <strain evidence="1 2">DSM 2872</strain>
    </source>
</reference>
<sequence>MRIPFDKYERVLLIDTYMKIKARPKSEWQAEIRKLSDLYRKYAVLRGIEIDDQYRNMAGINMQIQDCVYIATGGRNGLSGGAAWMRNFMELYDTDQEAFQLMLREAEKRMDVQDEKEQRCAVEIDASMSTDTLEVNKDASEVSLEDFVWDKHETAQMVELYYALREVDVSEWDEMMRQECMALEKYHWEKYKSKARQFFTMTDLAMKIYGFKMLETGQGIEGQDYSTLDKEIFQMRKENKHAFENIIYPDNKKELMPVTMERQWDDYEIARLTYECVNLKGNSIVTIIKDFHKHLKKYASSLGYVMDITRSMGAINRHALEIDYLLTDGHRGKKGGTKADKNIVTMYKYRNREFEFLLSEANKRLGYDTEVNIRENINLSWYDENSSNIEEVKEISSSYKEDEKSEIKSEFLATNEPGKENTEEKYRAIMEEEYPNGIRLNSKLDFFRFAGLFKEKYGDDISRDMFVMNITMITYEDDGRRKLNNNQEQNEFIDKILNDFENIYAKGFSCIYNCCVFPHYKQEIEHQMQIYGEDEFWSIMKRSMHRYHVNGFGHITPKEFSANPDEDVRRYIRDVQREITYDELEQDLWFIPIDKIKQVVRSTSSIINTATNTYMSIAAFPITTEELNKVRDVIKNAIVTAPARQLQAEECRRQIYCDSECKSVKINTEIFSTTCFQKAIGYLLRDDFNFTPKFVTPKNVEMDTGKMYREFCDNRDQFTLEELKEFSKEINTPIRHDIIHDTMVRIDKENFVKDSLVVFDSKKIDAFIEENICTGKYMSLKKISSLVSNFPSVENYRWTGYLLESYIYSYSEKYELLNSSFSENDFNGVMIRRDAGKIEYDDIIMDVLVHKECNTEEEALNELKEDGYITRANYKGINRILENAKIKRRKLKGE</sequence>
<proteinExistence type="predicted"/>
<name>A0A1H3VKG4_SELRU</name>
<dbReference type="AlphaFoldDB" id="A0A1H3VKG4"/>